<keyword evidence="2" id="KW-0732">Signal</keyword>
<evidence type="ECO:0000256" key="2">
    <source>
        <dbReference type="SAM" id="SignalP"/>
    </source>
</evidence>
<dbReference type="EMBL" id="JAHWQX010000002">
    <property type="protein sequence ID" value="MBW3097099.1"/>
    <property type="molecule type" value="Genomic_DNA"/>
</dbReference>
<accession>A0ABS6WMB3</accession>
<evidence type="ECO:0008006" key="5">
    <source>
        <dbReference type="Google" id="ProtNLM"/>
    </source>
</evidence>
<gene>
    <name evidence="3" type="ORF">KY465_07385</name>
</gene>
<feature type="signal peptide" evidence="2">
    <location>
        <begin position="1"/>
        <end position="25"/>
    </location>
</feature>
<dbReference type="Proteomes" id="UP001430804">
    <property type="component" value="Unassembled WGS sequence"/>
</dbReference>
<name>A0ABS6WMB3_9HYPH</name>
<evidence type="ECO:0000256" key="1">
    <source>
        <dbReference type="SAM" id="MobiDB-lite"/>
    </source>
</evidence>
<feature type="compositionally biased region" description="Basic and acidic residues" evidence="1">
    <location>
        <begin position="196"/>
        <end position="209"/>
    </location>
</feature>
<evidence type="ECO:0000313" key="4">
    <source>
        <dbReference type="Proteomes" id="UP001430804"/>
    </source>
</evidence>
<feature type="chain" id="PRO_5045678937" description="Lipoprotein" evidence="2">
    <location>
        <begin position="26"/>
        <end position="225"/>
    </location>
</feature>
<keyword evidence="4" id="KW-1185">Reference proteome</keyword>
<organism evidence="3 4">
    <name type="scientific">Pseudohoeflea coraliihabitans</name>
    <dbReference type="NCBI Taxonomy" id="2860393"/>
    <lineage>
        <taxon>Bacteria</taxon>
        <taxon>Pseudomonadati</taxon>
        <taxon>Pseudomonadota</taxon>
        <taxon>Alphaproteobacteria</taxon>
        <taxon>Hyphomicrobiales</taxon>
        <taxon>Rhizobiaceae</taxon>
        <taxon>Pseudohoeflea</taxon>
    </lineage>
</organism>
<proteinExistence type="predicted"/>
<feature type="region of interest" description="Disordered" evidence="1">
    <location>
        <begin position="174"/>
        <end position="209"/>
    </location>
</feature>
<reference evidence="3" key="1">
    <citation type="submission" date="2021-07" db="EMBL/GenBank/DDBJ databases">
        <title>Pseudohoeflea marina sp. nov. a polyhydroxyalcanoate-producing bacterium.</title>
        <authorList>
            <person name="Zheng W."/>
            <person name="Yu S."/>
            <person name="Huang Y."/>
        </authorList>
    </citation>
    <scope>NUCLEOTIDE SEQUENCE</scope>
    <source>
        <strain evidence="3">DP4N28-3</strain>
    </source>
</reference>
<sequence length="225" mass="24642">MQIDTGQRAALRAALLVAMAMSVTACLGPTYGTDKTATEQLVEDVSNMATIKRPKNTGVAYTPRPAIVRPPETAVLPEPQRSVSEDNPAWVEAPEETRARLVAEADANPQSQTYRSPLARKSTVSSSGPRKVGASIRAQEAGPSSVDLVRAKQEEDRFRENLKVNKGAYTDRRRFLSDPPVDYRQPAQTAAAGDVGKSEREKERERIAAAKREKSGGWFKIPLPW</sequence>
<evidence type="ECO:0000313" key="3">
    <source>
        <dbReference type="EMBL" id="MBW3097099.1"/>
    </source>
</evidence>
<comment type="caution">
    <text evidence="3">The sequence shown here is derived from an EMBL/GenBank/DDBJ whole genome shotgun (WGS) entry which is preliminary data.</text>
</comment>
<feature type="region of interest" description="Disordered" evidence="1">
    <location>
        <begin position="108"/>
        <end position="144"/>
    </location>
</feature>
<protein>
    <recommendedName>
        <fullName evidence="5">Lipoprotein</fullName>
    </recommendedName>
</protein>
<dbReference type="RefSeq" id="WP_219201036.1">
    <property type="nucleotide sequence ID" value="NZ_JAHWQX010000002.1"/>
</dbReference>